<dbReference type="Proteomes" id="UP000220480">
    <property type="component" value="Unassembled WGS sequence"/>
</dbReference>
<reference evidence="1 2" key="1">
    <citation type="journal article" date="2017" name="Front. Microbiol.">
        <title>New Insights into the Diversity of the Genus Faecalibacterium.</title>
        <authorList>
            <person name="Benevides L."/>
            <person name="Burman S."/>
            <person name="Martin R."/>
            <person name="Robert V."/>
            <person name="Thomas M."/>
            <person name="Miquel S."/>
            <person name="Chain F."/>
            <person name="Sokol H."/>
            <person name="Bermudez-Humaran L.G."/>
            <person name="Morrison M."/>
            <person name="Langella P."/>
            <person name="Azevedo V.A."/>
            <person name="Chatel J.M."/>
            <person name="Soares S."/>
        </authorList>
    </citation>
    <scope>NUCLEOTIDE SEQUENCE [LARGE SCALE GENOMIC DNA]</scope>
    <source>
        <strain evidence="1 2">CNCM I 4644</strain>
    </source>
</reference>
<comment type="caution">
    <text evidence="1">The sequence shown here is derived from an EMBL/GenBank/DDBJ whole genome shotgun (WGS) entry which is preliminary data.</text>
</comment>
<accession>A0A2A7AZ31</accession>
<dbReference type="AlphaFoldDB" id="A0A2A7AZ31"/>
<organism evidence="1 2">
    <name type="scientific">Faecalibacterium prausnitzii</name>
    <dbReference type="NCBI Taxonomy" id="853"/>
    <lineage>
        <taxon>Bacteria</taxon>
        <taxon>Bacillati</taxon>
        <taxon>Bacillota</taxon>
        <taxon>Clostridia</taxon>
        <taxon>Eubacteriales</taxon>
        <taxon>Oscillospiraceae</taxon>
        <taxon>Faecalibacterium</taxon>
    </lineage>
</organism>
<evidence type="ECO:0000313" key="2">
    <source>
        <dbReference type="Proteomes" id="UP000220480"/>
    </source>
</evidence>
<protein>
    <submittedName>
        <fullName evidence="1">Uncharacterized protein</fullName>
    </submittedName>
</protein>
<proteinExistence type="predicted"/>
<evidence type="ECO:0000313" key="1">
    <source>
        <dbReference type="EMBL" id="PDX84302.1"/>
    </source>
</evidence>
<dbReference type="Gene3D" id="3.40.960.10">
    <property type="entry name" value="VSR Endonuclease"/>
    <property type="match status" value="1"/>
</dbReference>
<sequence>MGIFGARSQPFFTLARTMVQCTISQSCVPEDAEILWIHWLYFEVLNMSDIPFSVEVHTVYQEKTLSAFRKVIEDKQLYYAPKVKLCQELCEARTVDGKLYIVIAMSDCGVPDVREMGISLIIKTTHHEYRLKEVNVTPYYQKDNKMSVFFTLPQILPITHCQLYINWIQYWSDTLADKHIINEAFKLTSEEESKSIRRINRFWNGCGACRCGNKANLTDEKKENAWKEYPELKADFDSLKRLLSEAKKIKLNLSTCNNTKKKKEQIAVPINCYFDKGFYAAIYYTKGCEILKIQLSAGKSAIQCIIGVDKDNLDLLAYLYYCTITQRTFFQYMTEEQKNLKDYLEDTHPIMKLSTAINSLLKKYEHSQIIDEANVFVDAQEVVAEYYDRLKTIRNTAYEQLAECHKIQNTWVSEYKLYMLVKIVFPDAVYQFHSEWLENQSLDIYIPSIKCGIEYQGEQHYLPSEYYGGVEKLEEQKRADDLKREKCDDIGVTLIEWKYSTKINFQAVCSALKCVAPVDFFDEQKLQERIEKYPVKDMTDFLLPD</sequence>
<dbReference type="PROSITE" id="PS51257">
    <property type="entry name" value="PROKAR_LIPOPROTEIN"/>
    <property type="match status" value="1"/>
</dbReference>
<gene>
    <name evidence="1" type="ORF">CGS59_05905</name>
</gene>
<name>A0A2A7AZ31_9FIRM</name>
<dbReference type="EMBL" id="NMTZ01000016">
    <property type="protein sequence ID" value="PDX84302.1"/>
    <property type="molecule type" value="Genomic_DNA"/>
</dbReference>